<feature type="transmembrane region" description="Helical" evidence="6">
    <location>
        <begin position="200"/>
        <end position="226"/>
    </location>
</feature>
<feature type="transmembrane region" description="Helical" evidence="6">
    <location>
        <begin position="268"/>
        <end position="286"/>
    </location>
</feature>
<organism evidence="8 9">
    <name type="scientific">Stagnihabitans tardus</name>
    <dbReference type="NCBI Taxonomy" id="2699202"/>
    <lineage>
        <taxon>Bacteria</taxon>
        <taxon>Pseudomonadati</taxon>
        <taxon>Pseudomonadota</taxon>
        <taxon>Alphaproteobacteria</taxon>
        <taxon>Rhodobacterales</taxon>
        <taxon>Paracoccaceae</taxon>
        <taxon>Stagnihabitans</taxon>
    </lineage>
</organism>
<comment type="caution">
    <text evidence="8">The sequence shown here is derived from an EMBL/GenBank/DDBJ whole genome shotgun (WGS) entry which is preliminary data.</text>
</comment>
<feature type="transmembrane region" description="Helical" evidence="6">
    <location>
        <begin position="134"/>
        <end position="155"/>
    </location>
</feature>
<feature type="domain" description="Major facilitator superfamily (MFS) profile" evidence="7">
    <location>
        <begin position="6"/>
        <end position="381"/>
    </location>
</feature>
<reference evidence="8" key="1">
    <citation type="submission" date="2020-01" db="EMBL/GenBank/DDBJ databases">
        <authorList>
            <person name="Chen W.-M."/>
        </authorList>
    </citation>
    <scope>NUCLEOTIDE SEQUENCE</scope>
    <source>
        <strain evidence="8">CYK-10</strain>
    </source>
</reference>
<protein>
    <submittedName>
        <fullName evidence="8">MFS transporter</fullName>
    </submittedName>
</protein>
<dbReference type="InterPro" id="IPR011701">
    <property type="entry name" value="MFS"/>
</dbReference>
<dbReference type="RefSeq" id="WP_168776761.1">
    <property type="nucleotide sequence ID" value="NZ_JAABNR010000042.1"/>
</dbReference>
<dbReference type="PANTHER" id="PTHR43124:SF3">
    <property type="entry name" value="CHLORAMPHENICOL EFFLUX PUMP RV0191"/>
    <property type="match status" value="1"/>
</dbReference>
<dbReference type="Proteomes" id="UP001193501">
    <property type="component" value="Unassembled WGS sequence"/>
</dbReference>
<name>A0AAE4YE35_9RHOB</name>
<feature type="transmembrane region" description="Helical" evidence="6">
    <location>
        <begin position="105"/>
        <end position="122"/>
    </location>
</feature>
<keyword evidence="2" id="KW-1003">Cell membrane</keyword>
<dbReference type="AlphaFoldDB" id="A0AAE4YE35"/>
<keyword evidence="9" id="KW-1185">Reference proteome</keyword>
<comment type="subcellular location">
    <subcellularLocation>
        <location evidence="1">Cell membrane</location>
        <topology evidence="1">Multi-pass membrane protein</topology>
    </subcellularLocation>
</comment>
<dbReference type="InterPro" id="IPR050189">
    <property type="entry name" value="MFS_Efflux_Transporters"/>
</dbReference>
<keyword evidence="5 6" id="KW-0472">Membrane</keyword>
<evidence type="ECO:0000259" key="7">
    <source>
        <dbReference type="PROSITE" id="PS50850"/>
    </source>
</evidence>
<dbReference type="InterPro" id="IPR020846">
    <property type="entry name" value="MFS_dom"/>
</dbReference>
<dbReference type="GO" id="GO:0022857">
    <property type="term" value="F:transmembrane transporter activity"/>
    <property type="evidence" value="ECO:0007669"/>
    <property type="project" value="InterPro"/>
</dbReference>
<dbReference type="PANTHER" id="PTHR43124">
    <property type="entry name" value="PURINE EFFLUX PUMP PBUE"/>
    <property type="match status" value="1"/>
</dbReference>
<evidence type="ECO:0000313" key="9">
    <source>
        <dbReference type="Proteomes" id="UP001193501"/>
    </source>
</evidence>
<gene>
    <name evidence="8" type="ORF">GV832_20510</name>
</gene>
<evidence type="ECO:0000256" key="6">
    <source>
        <dbReference type="SAM" id="Phobius"/>
    </source>
</evidence>
<dbReference type="Gene3D" id="1.20.1250.20">
    <property type="entry name" value="MFS general substrate transporter like domains"/>
    <property type="match status" value="1"/>
</dbReference>
<feature type="transmembrane region" description="Helical" evidence="6">
    <location>
        <begin position="161"/>
        <end position="179"/>
    </location>
</feature>
<feature type="transmembrane region" description="Helical" evidence="6">
    <location>
        <begin position="238"/>
        <end position="259"/>
    </location>
</feature>
<keyword evidence="3 6" id="KW-0812">Transmembrane</keyword>
<dbReference type="EMBL" id="JAABNR010000042">
    <property type="protein sequence ID" value="NBZ89972.1"/>
    <property type="molecule type" value="Genomic_DNA"/>
</dbReference>
<feature type="transmembrane region" description="Helical" evidence="6">
    <location>
        <begin position="72"/>
        <end position="93"/>
    </location>
</feature>
<feature type="transmembrane region" description="Helical" evidence="6">
    <location>
        <begin position="326"/>
        <end position="348"/>
    </location>
</feature>
<evidence type="ECO:0000256" key="1">
    <source>
        <dbReference type="ARBA" id="ARBA00004651"/>
    </source>
</evidence>
<feature type="transmembrane region" description="Helical" evidence="6">
    <location>
        <begin position="292"/>
        <end position="314"/>
    </location>
</feature>
<feature type="transmembrane region" description="Helical" evidence="6">
    <location>
        <begin position="354"/>
        <end position="374"/>
    </location>
</feature>
<evidence type="ECO:0000256" key="3">
    <source>
        <dbReference type="ARBA" id="ARBA00022692"/>
    </source>
</evidence>
<accession>A0AAE4YE35</accession>
<evidence type="ECO:0000256" key="2">
    <source>
        <dbReference type="ARBA" id="ARBA00022475"/>
    </source>
</evidence>
<sequence>MRSLFTILALWCAGLGAAAQFGKMSVGFQDLARAYGSGGVGIGLMVSVVGMVGLVFGTTAGLIVARVGARRAMLWALGLGALVSGVESLMPPYAAMMGLRVLEGVSHLAIVVVGPTAIAAAAPPARQGAAMTLWSSFFGLTYAILAWIGPGILAAHGIGGLFQLHALWLLGCALVLWWLMPRDLTLHGAAPEGLLAGHLAIYRSPFVAAPATGFVCYTVTYVAVLTLVPPAMGTQAELAAVAMPLVSIGLSLTLGVWLLGRITAVQQVQAGFALAVVSALGVWAFWGQAVVLAPALCLAGALGLVQGASFASIPQLNHSPQDRARAAGAIAQLGNLGTTTGTPLLAFLMQKAGVTGLALFLIGFSALGIALHALQARRRLRP</sequence>
<evidence type="ECO:0000313" key="8">
    <source>
        <dbReference type="EMBL" id="NBZ89972.1"/>
    </source>
</evidence>
<proteinExistence type="predicted"/>
<dbReference type="CDD" id="cd06174">
    <property type="entry name" value="MFS"/>
    <property type="match status" value="1"/>
</dbReference>
<dbReference type="SUPFAM" id="SSF103473">
    <property type="entry name" value="MFS general substrate transporter"/>
    <property type="match status" value="1"/>
</dbReference>
<evidence type="ECO:0000256" key="4">
    <source>
        <dbReference type="ARBA" id="ARBA00022989"/>
    </source>
</evidence>
<evidence type="ECO:0000256" key="5">
    <source>
        <dbReference type="ARBA" id="ARBA00023136"/>
    </source>
</evidence>
<dbReference type="InterPro" id="IPR036259">
    <property type="entry name" value="MFS_trans_sf"/>
</dbReference>
<dbReference type="Pfam" id="PF07690">
    <property type="entry name" value="MFS_1"/>
    <property type="match status" value="1"/>
</dbReference>
<dbReference type="PROSITE" id="PS50850">
    <property type="entry name" value="MFS"/>
    <property type="match status" value="1"/>
</dbReference>
<feature type="transmembrane region" description="Helical" evidence="6">
    <location>
        <begin position="42"/>
        <end position="65"/>
    </location>
</feature>
<dbReference type="GO" id="GO:0005886">
    <property type="term" value="C:plasma membrane"/>
    <property type="evidence" value="ECO:0007669"/>
    <property type="project" value="UniProtKB-SubCell"/>
</dbReference>
<keyword evidence="4 6" id="KW-1133">Transmembrane helix</keyword>